<protein>
    <submittedName>
        <fullName evidence="5">Tetratricopeptide repeat protein</fullName>
    </submittedName>
</protein>
<proteinExistence type="predicted"/>
<dbReference type="Pfam" id="PF07719">
    <property type="entry name" value="TPR_2"/>
    <property type="match status" value="1"/>
</dbReference>
<reference evidence="5 6" key="1">
    <citation type="submission" date="2023-09" db="EMBL/GenBank/DDBJ databases">
        <title>Whole genome shotgun sequencing (WGS) of Bosea sp. ZW T0_25, isolated from stored onions (Allium cepa).</title>
        <authorList>
            <person name="Stoll D.A."/>
            <person name="Huch M."/>
        </authorList>
    </citation>
    <scope>NUCLEOTIDE SEQUENCE [LARGE SCALE GENOMIC DNA]</scope>
    <source>
        <strain evidence="5 6">ZW T0_25</strain>
    </source>
</reference>
<gene>
    <name evidence="5" type="ORF">RKE40_08840</name>
</gene>
<evidence type="ECO:0000256" key="1">
    <source>
        <dbReference type="ARBA" id="ARBA00022737"/>
    </source>
</evidence>
<feature type="repeat" description="TPR" evidence="3">
    <location>
        <begin position="86"/>
        <end position="119"/>
    </location>
</feature>
<dbReference type="SMART" id="SM00028">
    <property type="entry name" value="TPR"/>
    <property type="match status" value="1"/>
</dbReference>
<dbReference type="Gene3D" id="1.25.40.10">
    <property type="entry name" value="Tetratricopeptide repeat domain"/>
    <property type="match status" value="1"/>
</dbReference>
<dbReference type="InterPro" id="IPR019734">
    <property type="entry name" value="TPR_rpt"/>
</dbReference>
<accession>A0ABU3S5J0</accession>
<dbReference type="RefSeq" id="WP_316017866.1">
    <property type="nucleotide sequence ID" value="NZ_JAWDID010000010.1"/>
</dbReference>
<dbReference type="InterPro" id="IPR013105">
    <property type="entry name" value="TPR_2"/>
</dbReference>
<dbReference type="EMBL" id="JAWDID010000010">
    <property type="protein sequence ID" value="MDU0339986.1"/>
    <property type="molecule type" value="Genomic_DNA"/>
</dbReference>
<evidence type="ECO:0000313" key="6">
    <source>
        <dbReference type="Proteomes" id="UP001254257"/>
    </source>
</evidence>
<evidence type="ECO:0000256" key="4">
    <source>
        <dbReference type="SAM" id="MobiDB-lite"/>
    </source>
</evidence>
<feature type="compositionally biased region" description="Basic and acidic residues" evidence="4">
    <location>
        <begin position="133"/>
        <end position="163"/>
    </location>
</feature>
<dbReference type="PROSITE" id="PS50005">
    <property type="entry name" value="TPR"/>
    <property type="match status" value="1"/>
</dbReference>
<organism evidence="5 6">
    <name type="scientific">Bosea rubneri</name>
    <dbReference type="NCBI Taxonomy" id="3075434"/>
    <lineage>
        <taxon>Bacteria</taxon>
        <taxon>Pseudomonadati</taxon>
        <taxon>Pseudomonadota</taxon>
        <taxon>Alphaproteobacteria</taxon>
        <taxon>Hyphomicrobiales</taxon>
        <taxon>Boseaceae</taxon>
        <taxon>Bosea</taxon>
    </lineage>
</organism>
<keyword evidence="2 3" id="KW-0802">TPR repeat</keyword>
<keyword evidence="1" id="KW-0677">Repeat</keyword>
<evidence type="ECO:0000256" key="3">
    <source>
        <dbReference type="PROSITE-ProRule" id="PRU00339"/>
    </source>
</evidence>
<sequence length="211" mass="23363">MRRRLASSPYAVIAGIAALALLFAFHRLGWQALWLTPDQRGRVLIDEGRATDAAKAFRDPLWRGVALFRAGEFKEAAQAFAARDTAVGAFDQGNALVMLGQYDDALKRYDRALALRPGWEAALNNREIARIRGERKKTEGGETGNTDDKPDEVVFDKNKKGGEDTTVEAAQSMSDEAVRALWLKRVQTRPADFLRAKFAYQLQAAPAEKAP</sequence>
<evidence type="ECO:0000313" key="5">
    <source>
        <dbReference type="EMBL" id="MDU0339986.1"/>
    </source>
</evidence>
<evidence type="ECO:0000256" key="2">
    <source>
        <dbReference type="ARBA" id="ARBA00022803"/>
    </source>
</evidence>
<name>A0ABU3S5J0_9HYPH</name>
<dbReference type="Proteomes" id="UP001254257">
    <property type="component" value="Unassembled WGS sequence"/>
</dbReference>
<comment type="caution">
    <text evidence="5">The sequence shown here is derived from an EMBL/GenBank/DDBJ whole genome shotgun (WGS) entry which is preliminary data.</text>
</comment>
<dbReference type="InterPro" id="IPR011990">
    <property type="entry name" value="TPR-like_helical_dom_sf"/>
</dbReference>
<feature type="region of interest" description="Disordered" evidence="4">
    <location>
        <begin position="133"/>
        <end position="171"/>
    </location>
</feature>
<dbReference type="SUPFAM" id="SSF48452">
    <property type="entry name" value="TPR-like"/>
    <property type="match status" value="1"/>
</dbReference>
<keyword evidence="6" id="KW-1185">Reference proteome</keyword>